<evidence type="ECO:0008006" key="6">
    <source>
        <dbReference type="Google" id="ProtNLM"/>
    </source>
</evidence>
<reference evidence="5" key="1">
    <citation type="journal article" date="2010" name="Nature">
        <title>The Amphimedon queenslandica genome and the evolution of animal complexity.</title>
        <authorList>
            <person name="Srivastava M."/>
            <person name="Simakov O."/>
            <person name="Chapman J."/>
            <person name="Fahey B."/>
            <person name="Gauthier M.E."/>
            <person name="Mitros T."/>
            <person name="Richards G.S."/>
            <person name="Conaco C."/>
            <person name="Dacre M."/>
            <person name="Hellsten U."/>
            <person name="Larroux C."/>
            <person name="Putnam N.H."/>
            <person name="Stanke M."/>
            <person name="Adamska M."/>
            <person name="Darling A."/>
            <person name="Degnan S.M."/>
            <person name="Oakley T.H."/>
            <person name="Plachetzki D.C."/>
            <person name="Zhai Y."/>
            <person name="Adamski M."/>
            <person name="Calcino A."/>
            <person name="Cummins S.F."/>
            <person name="Goodstein D.M."/>
            <person name="Harris C."/>
            <person name="Jackson D.J."/>
            <person name="Leys S.P."/>
            <person name="Shu S."/>
            <person name="Woodcroft B.J."/>
            <person name="Vervoort M."/>
            <person name="Kosik K.S."/>
            <person name="Manning G."/>
            <person name="Degnan B.M."/>
            <person name="Rokhsar D.S."/>
        </authorList>
    </citation>
    <scope>NUCLEOTIDE SEQUENCE [LARGE SCALE GENOMIC DNA]</scope>
</reference>
<dbReference type="PANTHER" id="PTHR21501">
    <property type="entry name" value="PROTEIN FAM-161"/>
    <property type="match status" value="1"/>
</dbReference>
<reference evidence="4" key="2">
    <citation type="submission" date="2017-05" db="UniProtKB">
        <authorList>
            <consortium name="EnsemblMetazoa"/>
        </authorList>
    </citation>
    <scope>IDENTIFICATION</scope>
</reference>
<dbReference type="OrthoDB" id="2150121at2759"/>
<dbReference type="Pfam" id="PF10595">
    <property type="entry name" value="FAM161A_B"/>
    <property type="match status" value="1"/>
</dbReference>
<dbReference type="GO" id="GO:0005929">
    <property type="term" value="C:cilium"/>
    <property type="evidence" value="ECO:0007669"/>
    <property type="project" value="TreeGrafter"/>
</dbReference>
<dbReference type="GO" id="GO:0005856">
    <property type="term" value="C:cytoskeleton"/>
    <property type="evidence" value="ECO:0007669"/>
    <property type="project" value="UniProtKB-ARBA"/>
</dbReference>
<dbReference type="GO" id="GO:0044782">
    <property type="term" value="P:cilium organization"/>
    <property type="evidence" value="ECO:0007669"/>
    <property type="project" value="TreeGrafter"/>
</dbReference>
<feature type="compositionally biased region" description="Basic and acidic residues" evidence="3">
    <location>
        <begin position="232"/>
        <end position="247"/>
    </location>
</feature>
<evidence type="ECO:0000313" key="4">
    <source>
        <dbReference type="EnsemblMetazoa" id="Aqu2.1.40824_001"/>
    </source>
</evidence>
<name>A0A1X7VLQ4_AMPQE</name>
<dbReference type="EnsemblMetazoa" id="XM_011411580.2">
    <property type="protein sequence ID" value="XP_011409882.2"/>
    <property type="gene ID" value="LOC105316578"/>
</dbReference>
<dbReference type="InParanoid" id="A0A1X7VLQ4"/>
<feature type="region of interest" description="Disordered" evidence="3">
    <location>
        <begin position="1"/>
        <end position="21"/>
    </location>
</feature>
<gene>
    <name evidence="4" type="primary">105316578</name>
</gene>
<dbReference type="InterPro" id="IPR051655">
    <property type="entry name" value="FAM161"/>
</dbReference>
<evidence type="ECO:0000313" key="5">
    <source>
        <dbReference type="Proteomes" id="UP000007879"/>
    </source>
</evidence>
<sequence>MEEFTSSRSSSPPLSLLLHQPTTEYSTKKKDLYLGPIEQGTAHSGPMSEKVVQHKMLSILEQLQQNQETLRESVYALLGRTGSSGIPTPSTMDDCTCGLCGYQPSQYKDLQNSTNTKLQANTCTCTGTGICTCTCIMGPLDSTMDEAEEIEDFSVSDLTYSSDVDLIENMWDDFNITDYVPSPRYKKIKRNSPLPSSRKDFSPTRVTVPVPFSMTLREERKEKKKSRSLQMAEKEKEEREAEEEAHLAKQFKANPVPATTFLPLYEMINACNQERREQIKETSKETLKRLEKPFSFMAREEAKKKERESQILLLKETAEREKKEKQCFQAGEIPEYVFDPNIMERIEEEEEYRKIRIRQRALESLAESHLPAGMRIRGQEYNLERLLRRIAKDEKVLEKKKQPSANENKYAYNDFEQELMRRQRQVKTLTLPIEELQGKPLPIIRHSTPTKSVTFH</sequence>
<dbReference type="eggNOG" id="ENOG502QRC3">
    <property type="taxonomic scope" value="Eukaryota"/>
</dbReference>
<dbReference type="EnsemblMetazoa" id="Aqu2.1.40824_001">
    <property type="protein sequence ID" value="Aqu2.1.40824_001"/>
    <property type="gene ID" value="Aqu2.1.40824"/>
</dbReference>
<dbReference type="InterPro" id="IPR019579">
    <property type="entry name" value="FAM161A/B"/>
</dbReference>
<feature type="region of interest" description="Disordered" evidence="3">
    <location>
        <begin position="217"/>
        <end position="247"/>
    </location>
</feature>
<comment type="similarity">
    <text evidence="1">Belongs to the FAM161 family.</text>
</comment>
<protein>
    <recommendedName>
        <fullName evidence="6">FAM161 centrosomal protein A</fullName>
    </recommendedName>
</protein>
<keyword evidence="2" id="KW-0175">Coiled coil</keyword>
<dbReference type="PANTHER" id="PTHR21501:SF1">
    <property type="entry name" value="PROTEIN FAM-161"/>
    <property type="match status" value="1"/>
</dbReference>
<dbReference type="Proteomes" id="UP000007879">
    <property type="component" value="Unassembled WGS sequence"/>
</dbReference>
<accession>A0A1X7VLQ4</accession>
<dbReference type="AlphaFoldDB" id="A0A1X7VLQ4"/>
<keyword evidence="5" id="KW-1185">Reference proteome</keyword>
<organism evidence="4">
    <name type="scientific">Amphimedon queenslandica</name>
    <name type="common">Sponge</name>
    <dbReference type="NCBI Taxonomy" id="400682"/>
    <lineage>
        <taxon>Eukaryota</taxon>
        <taxon>Metazoa</taxon>
        <taxon>Porifera</taxon>
        <taxon>Demospongiae</taxon>
        <taxon>Heteroscleromorpha</taxon>
        <taxon>Haplosclerida</taxon>
        <taxon>Niphatidae</taxon>
        <taxon>Amphimedon</taxon>
    </lineage>
</organism>
<evidence type="ECO:0000256" key="3">
    <source>
        <dbReference type="SAM" id="MobiDB-lite"/>
    </source>
</evidence>
<evidence type="ECO:0000256" key="2">
    <source>
        <dbReference type="ARBA" id="ARBA00023054"/>
    </source>
</evidence>
<proteinExistence type="inferred from homology"/>
<evidence type="ECO:0000256" key="1">
    <source>
        <dbReference type="ARBA" id="ARBA00006663"/>
    </source>
</evidence>
<feature type="compositionally biased region" description="Low complexity" evidence="3">
    <location>
        <begin position="1"/>
        <end position="18"/>
    </location>
</feature>
<dbReference type="KEGG" id="aqu:105316578"/>
<dbReference type="STRING" id="400682.A0A1X7VLQ4"/>